<proteinExistence type="inferred from homology"/>
<dbReference type="InterPro" id="IPR005251">
    <property type="entry name" value="IF-M1Pi"/>
</dbReference>
<dbReference type="GO" id="GO:0046523">
    <property type="term" value="F:S-methyl-5-thioribose-1-phosphate isomerase activity"/>
    <property type="evidence" value="ECO:0007669"/>
    <property type="project" value="UniProtKB-UniRule"/>
</dbReference>
<dbReference type="Proteomes" id="UP000262004">
    <property type="component" value="Chromosome"/>
</dbReference>
<dbReference type="EC" id="5.3.1.23" evidence="2"/>
<dbReference type="Gene3D" id="1.20.120.420">
    <property type="entry name" value="translation initiation factor eif-2b, domain 1"/>
    <property type="match status" value="1"/>
</dbReference>
<comment type="pathway">
    <text evidence="2">Amino-acid biosynthesis; L-methionine biosynthesis via salvage pathway; L-methionine from S-methyl-5-thio-alpha-D-ribose 1-phosphate: step 1/6.</text>
</comment>
<dbReference type="InterPro" id="IPR011559">
    <property type="entry name" value="Initiation_fac_2B_a/b/d"/>
</dbReference>
<accession>A0A2Z6DZZ7</accession>
<name>A0A2Z6DZZ7_HYDTE</name>
<evidence type="ECO:0000313" key="4">
    <source>
        <dbReference type="Proteomes" id="UP000262004"/>
    </source>
</evidence>
<dbReference type="Gene3D" id="3.40.50.10470">
    <property type="entry name" value="Translation initiation factor eif-2b, domain 2"/>
    <property type="match status" value="1"/>
</dbReference>
<dbReference type="UniPathway" id="UPA00904">
    <property type="reaction ID" value="UER00874"/>
</dbReference>
<reference evidence="3 4" key="1">
    <citation type="submission" date="2018-04" db="EMBL/GenBank/DDBJ databases">
        <title>Complete genome sequence of Hydrogenophilus thermoluteolus TH-1.</title>
        <authorList>
            <person name="Arai H."/>
        </authorList>
    </citation>
    <scope>NUCLEOTIDE SEQUENCE [LARGE SCALE GENOMIC DNA]</scope>
    <source>
        <strain evidence="3 4">TH-1</strain>
    </source>
</reference>
<sequence>MTATVKLPPYATIRRDEDTVVILDQRELPFAVRFLTLRTLEDTADAIRTMAVRGAPLIGVTAAFGVALALQRDARDAALDDAITTLATTRPTAVNLHWALARMRQVLAPLVPAERAQAAWETAERLRNEDAALCHAIGETGLPWLQAAEKKRAGEPVRVLTHCNAGWVATCGIGTALAPVYLAHQAGIAVEVLASETRPRNQGLLTAWELSVAGIPAQVVTDNAAAWLLANGVVDLVIVGADRIAANGDVANKVGTALKAFAAHTYGIPFLVAAPTSTFDPDCPHGGAIPIEDRGSDELTHAVVRTANGVTRLPALPDGIGTGPNPAFDVTPARFVTAILTERGAIAPPLAGPWCRSH</sequence>
<feature type="active site" description="Proton donor" evidence="2">
    <location>
        <position position="242"/>
    </location>
</feature>
<dbReference type="InterPro" id="IPR000649">
    <property type="entry name" value="IF-2B-related"/>
</dbReference>
<dbReference type="NCBIfam" id="TIGR00512">
    <property type="entry name" value="salvage_mtnA"/>
    <property type="match status" value="1"/>
</dbReference>
<dbReference type="FunFam" id="1.20.120.420:FF:000003">
    <property type="entry name" value="Methylthioribose-1-phosphate isomerase"/>
    <property type="match status" value="1"/>
</dbReference>
<dbReference type="PANTHER" id="PTHR43475:SF1">
    <property type="entry name" value="METHYLTHIORIBOSE-1-PHOSPHATE ISOMERASE"/>
    <property type="match status" value="1"/>
</dbReference>
<evidence type="ECO:0000256" key="1">
    <source>
        <dbReference type="ARBA" id="ARBA00023235"/>
    </source>
</evidence>
<keyword evidence="4" id="KW-1185">Reference proteome</keyword>
<dbReference type="InterPro" id="IPR037171">
    <property type="entry name" value="NagB/RpiA_transferase-like"/>
</dbReference>
<feature type="binding site" evidence="2">
    <location>
        <begin position="252"/>
        <end position="253"/>
    </location>
    <ligand>
        <name>substrate</name>
    </ligand>
</feature>
<dbReference type="NCBIfam" id="TIGR00524">
    <property type="entry name" value="eIF-2B_rel"/>
    <property type="match status" value="1"/>
</dbReference>
<dbReference type="SUPFAM" id="SSF100950">
    <property type="entry name" value="NagB/RpiA/CoA transferase-like"/>
    <property type="match status" value="1"/>
</dbReference>
<dbReference type="RefSeq" id="WP_119335791.1">
    <property type="nucleotide sequence ID" value="NZ_AP018558.1"/>
</dbReference>
<dbReference type="GO" id="GO:0019509">
    <property type="term" value="P:L-methionine salvage from methylthioadenosine"/>
    <property type="evidence" value="ECO:0007669"/>
    <property type="project" value="UniProtKB-UniRule"/>
</dbReference>
<dbReference type="PANTHER" id="PTHR43475">
    <property type="entry name" value="METHYLTHIORIBOSE-1-PHOSPHATE ISOMERASE"/>
    <property type="match status" value="1"/>
</dbReference>
<feature type="binding site" evidence="2">
    <location>
        <position position="202"/>
    </location>
    <ligand>
        <name>substrate</name>
    </ligand>
</feature>
<keyword evidence="2" id="KW-0486">Methionine biosynthesis</keyword>
<dbReference type="InterPro" id="IPR042529">
    <property type="entry name" value="IF_2B-like_C"/>
</dbReference>
<dbReference type="OrthoDB" id="9803436at2"/>
<dbReference type="AlphaFoldDB" id="A0A2Z6DZZ7"/>
<dbReference type="HAMAP" id="MF_01678">
    <property type="entry name" value="Salvage_MtnA"/>
    <property type="match status" value="1"/>
</dbReference>
<dbReference type="KEGG" id="htl:HPTL_1878"/>
<keyword evidence="2" id="KW-0028">Amino-acid biosynthesis</keyword>
<dbReference type="NCBIfam" id="NF004326">
    <property type="entry name" value="PRK05720.1"/>
    <property type="match status" value="1"/>
</dbReference>
<comment type="catalytic activity">
    <reaction evidence="2">
        <text>5-(methylsulfanyl)-alpha-D-ribose 1-phosphate = 5-(methylsulfanyl)-D-ribulose 1-phosphate</text>
        <dbReference type="Rhea" id="RHEA:19989"/>
        <dbReference type="ChEBI" id="CHEBI:58533"/>
        <dbReference type="ChEBI" id="CHEBI:58548"/>
        <dbReference type="EC" id="5.3.1.23"/>
    </reaction>
</comment>
<feature type="binding site" evidence="2">
    <location>
        <position position="90"/>
    </location>
    <ligand>
        <name>substrate</name>
    </ligand>
</feature>
<dbReference type="Pfam" id="PF01008">
    <property type="entry name" value="IF-2B"/>
    <property type="match status" value="1"/>
</dbReference>
<evidence type="ECO:0000313" key="3">
    <source>
        <dbReference type="EMBL" id="BBD78134.1"/>
    </source>
</evidence>
<feature type="binding site" evidence="2">
    <location>
        <begin position="53"/>
        <end position="55"/>
    </location>
    <ligand>
        <name>substrate</name>
    </ligand>
</feature>
<keyword evidence="1 2" id="KW-0413">Isomerase</keyword>
<feature type="site" description="Transition state stabilizer" evidence="2">
    <location>
        <position position="163"/>
    </location>
</feature>
<comment type="similarity">
    <text evidence="2">Belongs to the EIF-2B alpha/beta/delta subunits family. MtnA subfamily.</text>
</comment>
<evidence type="ECO:0000256" key="2">
    <source>
        <dbReference type="HAMAP-Rule" id="MF_01678"/>
    </source>
</evidence>
<gene>
    <name evidence="2" type="primary">mtnA</name>
    <name evidence="3" type="ORF">HPTL_1878</name>
</gene>
<protein>
    <recommendedName>
        <fullName evidence="2">Methylthioribose-1-phosphate isomerase</fullName>
        <shortName evidence="2">M1Pi</shortName>
        <shortName evidence="2">MTR-1-P isomerase</shortName>
        <ecNumber evidence="2">5.3.1.23</ecNumber>
    </recommendedName>
    <alternativeName>
        <fullName evidence="2">S-methyl-5-thioribose-1-phosphate isomerase</fullName>
    </alternativeName>
</protein>
<dbReference type="InterPro" id="IPR027363">
    <property type="entry name" value="M1Pi_N"/>
</dbReference>
<dbReference type="EMBL" id="AP018558">
    <property type="protein sequence ID" value="BBD78134.1"/>
    <property type="molecule type" value="Genomic_DNA"/>
</dbReference>
<comment type="function">
    <text evidence="2">Catalyzes the interconversion of methylthioribose-1-phosphate (MTR-1-P) into methylthioribulose-1-phosphate (MTRu-1-P).</text>
</comment>
<organism evidence="3 4">
    <name type="scientific">Hydrogenophilus thermoluteolus</name>
    <name type="common">Pseudomonas hydrogenothermophila</name>
    <dbReference type="NCBI Taxonomy" id="297"/>
    <lineage>
        <taxon>Bacteria</taxon>
        <taxon>Pseudomonadati</taxon>
        <taxon>Pseudomonadota</taxon>
        <taxon>Hydrogenophilia</taxon>
        <taxon>Hydrogenophilales</taxon>
        <taxon>Hydrogenophilaceae</taxon>
        <taxon>Hydrogenophilus</taxon>
    </lineage>
</organism>